<proteinExistence type="predicted"/>
<dbReference type="AlphaFoldDB" id="A0A6N3JTI7"/>
<reference evidence="1 2" key="2">
    <citation type="submission" date="2018-08" db="EMBL/GenBank/DDBJ databases">
        <title>Streptomyces kandeliansis sp. nov., an endophytic bacterium isolated from mangrove plant.</title>
        <authorList>
            <person name="Wang R."/>
        </authorList>
    </citation>
    <scope>NUCLEOTIDE SEQUENCE [LARGE SCALE GENOMIC DNA]</scope>
    <source>
        <strain evidence="2">H14(2018)</strain>
    </source>
</reference>
<evidence type="ECO:0000313" key="1">
    <source>
        <dbReference type="EMBL" id="AXH88760.1"/>
    </source>
</evidence>
<evidence type="ECO:0000313" key="2">
    <source>
        <dbReference type="Proteomes" id="UP000253958"/>
    </source>
</evidence>
<sequence length="104" mass="11488">MTQQSIPPPPIGTIRLAEQRILEARPPGCDRHPSAAALVTVESPWFAGRRYGTPADGPKRQLTLCGHCYEQHALVLDLGGWSVVADTRPRLYAEEDARRRGCAR</sequence>
<dbReference type="Proteomes" id="UP000253958">
    <property type="component" value="Chromosome"/>
</dbReference>
<dbReference type="RefSeq" id="WP_114918654.1">
    <property type="nucleotide sequence ID" value="NZ_CP031263.1"/>
</dbReference>
<protein>
    <submittedName>
        <fullName evidence="1">Uncharacterized protein</fullName>
    </submittedName>
</protein>
<accession>A0A6N3JTI7</accession>
<organism evidence="1 2">
    <name type="scientific">Micromonospora aurantiaca</name>
    <name type="common">nom. illeg.</name>
    <dbReference type="NCBI Taxonomy" id="47850"/>
    <lineage>
        <taxon>Bacteria</taxon>
        <taxon>Bacillati</taxon>
        <taxon>Actinomycetota</taxon>
        <taxon>Actinomycetes</taxon>
        <taxon>Micromonosporales</taxon>
        <taxon>Micromonosporaceae</taxon>
        <taxon>Micromonospora</taxon>
    </lineage>
</organism>
<gene>
    <name evidence="1" type="ORF">DVH21_01805</name>
</gene>
<dbReference type="EMBL" id="CP031263">
    <property type="protein sequence ID" value="AXH88760.1"/>
    <property type="molecule type" value="Genomic_DNA"/>
</dbReference>
<reference evidence="1 2" key="1">
    <citation type="submission" date="2018-07" db="EMBL/GenBank/DDBJ databases">
        <authorList>
            <person name="Ye Y."/>
        </authorList>
    </citation>
    <scope>NUCLEOTIDE SEQUENCE [LARGE SCALE GENOMIC DNA]</scope>
    <source>
        <strain evidence="2">H14(2018)</strain>
    </source>
</reference>
<name>A0A6N3JTI7_9ACTN</name>